<evidence type="ECO:0000313" key="5">
    <source>
        <dbReference type="Proteomes" id="UP001596481"/>
    </source>
</evidence>
<feature type="domain" description="FAD/NAD(P)-binding" evidence="3">
    <location>
        <begin position="15"/>
        <end position="122"/>
    </location>
</feature>
<dbReference type="RefSeq" id="WP_390223938.1">
    <property type="nucleotide sequence ID" value="NZ_JBHTAA010000005.1"/>
</dbReference>
<dbReference type="InterPro" id="IPR036188">
    <property type="entry name" value="FAD/NAD-bd_sf"/>
</dbReference>
<proteinExistence type="predicted"/>
<reference evidence="4 5" key="1">
    <citation type="journal article" date="2019" name="Int. J. Syst. Evol. Microbiol.">
        <title>The Global Catalogue of Microorganisms (GCM) 10K type strain sequencing project: providing services to taxonomists for standard genome sequencing and annotation.</title>
        <authorList>
            <consortium name="The Broad Institute Genomics Platform"/>
            <consortium name="The Broad Institute Genome Sequencing Center for Infectious Disease"/>
            <person name="Wu L."/>
            <person name="Ma J."/>
        </authorList>
    </citation>
    <scope>NUCLEOTIDE SEQUENCE [LARGE SCALE GENOMIC DNA]</scope>
    <source>
        <strain evidence="4 5">DSM 29988</strain>
    </source>
</reference>
<dbReference type="AlphaFoldDB" id="A0ABD5ZGG5"/>
<dbReference type="Gene3D" id="3.50.50.60">
    <property type="entry name" value="FAD/NAD(P)-binding domain"/>
    <property type="match status" value="1"/>
</dbReference>
<dbReference type="PANTHER" id="PTHR48105">
    <property type="entry name" value="THIOREDOXIN REDUCTASE 1-RELATED-RELATED"/>
    <property type="match status" value="1"/>
</dbReference>
<dbReference type="GO" id="GO:0016491">
    <property type="term" value="F:oxidoreductase activity"/>
    <property type="evidence" value="ECO:0007669"/>
    <property type="project" value="UniProtKB-KW"/>
</dbReference>
<dbReference type="Pfam" id="PF07992">
    <property type="entry name" value="Pyr_redox_2"/>
    <property type="match status" value="1"/>
</dbReference>
<evidence type="ECO:0000256" key="2">
    <source>
        <dbReference type="ARBA" id="ARBA00023002"/>
    </source>
</evidence>
<sequence>MELHEIPGKATGYDHDVVVVGGGPAGCAAGVFTARYGLETAIFDRGRSSLQRCAHLENYLGFPAGIGIDTLYDLIHDHAETAGCEIVPDFVESVEFDDDREGFVVHPQEGDPVTARRVVAATRYDGQYMRGLGDDDAMFEVREKHGEEAEYFDKNYANEDGTTDVEGLFVAAPYGETGYQAMMAAGRGTRTAISLIEDVRREQGYPDSMLNHYDWVRLDAELDGEWSDRNRWREFFHDRLPDDPGLDDEQLVELREWEISRTLAGYISNEEIEARGRRAQERLLDHFDDDVILARAKELQGRQQLAESDD</sequence>
<dbReference type="EMBL" id="JBHTAA010000005">
    <property type="protein sequence ID" value="MFC7204331.1"/>
    <property type="molecule type" value="Genomic_DNA"/>
</dbReference>
<dbReference type="Proteomes" id="UP001596481">
    <property type="component" value="Unassembled WGS sequence"/>
</dbReference>
<name>A0ABD5ZGG5_9EURY</name>
<keyword evidence="2" id="KW-0560">Oxidoreductase</keyword>
<dbReference type="SUPFAM" id="SSF51905">
    <property type="entry name" value="FAD/NAD(P)-binding domain"/>
    <property type="match status" value="1"/>
</dbReference>
<accession>A0ABD5ZGG5</accession>
<gene>
    <name evidence="4" type="ORF">ACFQJC_12460</name>
</gene>
<keyword evidence="5" id="KW-1185">Reference proteome</keyword>
<dbReference type="InterPro" id="IPR023753">
    <property type="entry name" value="FAD/NAD-binding_dom"/>
</dbReference>
<comment type="caution">
    <text evidence="4">The sequence shown here is derived from an EMBL/GenBank/DDBJ whole genome shotgun (WGS) entry which is preliminary data.</text>
</comment>
<dbReference type="InterPro" id="IPR050097">
    <property type="entry name" value="Ferredoxin-NADP_redctase_2"/>
</dbReference>
<dbReference type="PRINTS" id="PR00469">
    <property type="entry name" value="PNDRDTASEII"/>
</dbReference>
<protein>
    <submittedName>
        <fullName evidence="4">FAD-dependent oxidoreductase</fullName>
    </submittedName>
</protein>
<evidence type="ECO:0000313" key="4">
    <source>
        <dbReference type="EMBL" id="MFC7204331.1"/>
    </source>
</evidence>
<keyword evidence="1" id="KW-0285">Flavoprotein</keyword>
<evidence type="ECO:0000256" key="1">
    <source>
        <dbReference type="ARBA" id="ARBA00022630"/>
    </source>
</evidence>
<evidence type="ECO:0000259" key="3">
    <source>
        <dbReference type="Pfam" id="PF07992"/>
    </source>
</evidence>
<organism evidence="4 5">
    <name type="scientific">Haloferax namakaokahaiae</name>
    <dbReference type="NCBI Taxonomy" id="1748331"/>
    <lineage>
        <taxon>Archaea</taxon>
        <taxon>Methanobacteriati</taxon>
        <taxon>Methanobacteriota</taxon>
        <taxon>Stenosarchaea group</taxon>
        <taxon>Halobacteria</taxon>
        <taxon>Halobacteriales</taxon>
        <taxon>Haloferacaceae</taxon>
        <taxon>Haloferax</taxon>
    </lineage>
</organism>